<evidence type="ECO:0008006" key="5">
    <source>
        <dbReference type="Google" id="ProtNLM"/>
    </source>
</evidence>
<gene>
    <name evidence="3" type="ORF">PCL_02512</name>
</gene>
<feature type="region of interest" description="Disordered" evidence="2">
    <location>
        <begin position="569"/>
        <end position="605"/>
    </location>
</feature>
<accession>A0A2U3E0R6</accession>
<reference evidence="3 4" key="1">
    <citation type="journal article" date="2016" name="Front. Microbiol.">
        <title>Genome and transcriptome sequences reveal the specific parasitism of the nematophagous Purpureocillium lilacinum 36-1.</title>
        <authorList>
            <person name="Xie J."/>
            <person name="Li S."/>
            <person name="Mo C."/>
            <person name="Xiao X."/>
            <person name="Peng D."/>
            <person name="Wang G."/>
            <person name="Xiao Y."/>
        </authorList>
    </citation>
    <scope>NUCLEOTIDE SEQUENCE [LARGE SCALE GENOMIC DNA]</scope>
    <source>
        <strain evidence="3 4">36-1</strain>
    </source>
</reference>
<dbReference type="AlphaFoldDB" id="A0A2U3E0R6"/>
<evidence type="ECO:0000313" key="3">
    <source>
        <dbReference type="EMBL" id="PWI68111.1"/>
    </source>
</evidence>
<name>A0A2U3E0R6_PURLI</name>
<evidence type="ECO:0000256" key="2">
    <source>
        <dbReference type="SAM" id="MobiDB-lite"/>
    </source>
</evidence>
<sequence>MIGLGADSDAGFGCILPDLSRWRSFPVDRWIMVQDHGTSLKPLPQQLQGRKSACSRRSQRSGCLLATHRDAHAKLTVDGGPRQRKEAPAALHQSSASGCPCHLEEMLCSHPWIYQFDDLHASRTHRQPHRARPRDTQTTRFRALVDDRVPGETDAAAPNVPSSRSRGPSPGRWLTGPYDAPTVTGTLSWERHFASSQAAMDLASSASSRGPGSRLSAEALLLEAGRASGLKLPRDDLRRALADTEHGPALAEWAVTHLGSDTLLSADELALYTALDRSGQVDRLASMYDLAEVQAINEAELRAAIDELQRSTSTISKQTQTLRQQQDALSRLLKKQAESDVKRRDLAHARRRKAEVERRQIAHEVEQLSQTLAYRVADLEQQATDAEPELQAAVDGAFKSDDKLLSSLQKLGWELDRPDPEEAQAVDDMREGCMRLIKATVETVRTKLDAVYLDTLANAERSGKTKPASSEEVKDLQEEVESLYSEILPVAQMSVEQQHLEPALASITAQSGQSLRRTAAAVAYMDACLEYLLDRIDRLHSRVTARKSHQAATAAVGSTVHAEIATQISATSSQEAARVPASPVRQPSPVRIRHDAASSHGRRRSLTPIDETPLEALCTKLAISLDEDDEAKERIASLAKILADRAQKSTEVARGAQDSFEAATMSQLRDARLAVQLLKDSILAESPFGQVTLVDSEIDGSIAILQQEVSKAQERLREAEGQGLASRSMKRDELIQRWGS</sequence>
<evidence type="ECO:0000313" key="4">
    <source>
        <dbReference type="Proteomes" id="UP000245956"/>
    </source>
</evidence>
<feature type="compositionally biased region" description="Low complexity" evidence="2">
    <location>
        <begin position="161"/>
        <end position="172"/>
    </location>
</feature>
<proteinExistence type="predicted"/>
<dbReference type="Proteomes" id="UP000245956">
    <property type="component" value="Unassembled WGS sequence"/>
</dbReference>
<feature type="region of interest" description="Disordered" evidence="2">
    <location>
        <begin position="146"/>
        <end position="178"/>
    </location>
</feature>
<feature type="region of interest" description="Disordered" evidence="2">
    <location>
        <begin position="718"/>
        <end position="740"/>
    </location>
</feature>
<protein>
    <recommendedName>
        <fullName evidence="5">Vacuolar H+/Ca2+ exchanger</fullName>
    </recommendedName>
</protein>
<evidence type="ECO:0000256" key="1">
    <source>
        <dbReference type="SAM" id="Coils"/>
    </source>
</evidence>
<dbReference type="EMBL" id="LCWV01000016">
    <property type="protein sequence ID" value="PWI68111.1"/>
    <property type="molecule type" value="Genomic_DNA"/>
</dbReference>
<comment type="caution">
    <text evidence="3">The sequence shown here is derived from an EMBL/GenBank/DDBJ whole genome shotgun (WGS) entry which is preliminary data.</text>
</comment>
<feature type="coiled-coil region" evidence="1">
    <location>
        <begin position="315"/>
        <end position="371"/>
    </location>
</feature>
<organism evidence="3 4">
    <name type="scientific">Purpureocillium lilacinum</name>
    <name type="common">Paecilomyces lilacinus</name>
    <dbReference type="NCBI Taxonomy" id="33203"/>
    <lineage>
        <taxon>Eukaryota</taxon>
        <taxon>Fungi</taxon>
        <taxon>Dikarya</taxon>
        <taxon>Ascomycota</taxon>
        <taxon>Pezizomycotina</taxon>
        <taxon>Sordariomycetes</taxon>
        <taxon>Hypocreomycetidae</taxon>
        <taxon>Hypocreales</taxon>
        <taxon>Ophiocordycipitaceae</taxon>
        <taxon>Purpureocillium</taxon>
    </lineage>
</organism>
<feature type="compositionally biased region" description="Basic and acidic residues" evidence="2">
    <location>
        <begin position="729"/>
        <end position="740"/>
    </location>
</feature>
<keyword evidence="1" id="KW-0175">Coiled coil</keyword>